<feature type="compositionally biased region" description="Polar residues" evidence="1">
    <location>
        <begin position="1041"/>
        <end position="1057"/>
    </location>
</feature>
<keyword evidence="5" id="KW-1185">Reference proteome</keyword>
<evidence type="ECO:0000256" key="2">
    <source>
        <dbReference type="SAM" id="SignalP"/>
    </source>
</evidence>
<feature type="region of interest" description="Disordered" evidence="1">
    <location>
        <begin position="920"/>
        <end position="968"/>
    </location>
</feature>
<reference evidence="4 5" key="1">
    <citation type="submission" date="2024-04" db="EMBL/GenBank/DDBJ databases">
        <authorList>
            <consortium name="Genoscope - CEA"/>
            <person name="William W."/>
        </authorList>
    </citation>
    <scope>NUCLEOTIDE SEQUENCE [LARGE SCALE GENOMIC DNA]</scope>
</reference>
<evidence type="ECO:0000256" key="1">
    <source>
        <dbReference type="SAM" id="MobiDB-lite"/>
    </source>
</evidence>
<feature type="compositionally biased region" description="Polar residues" evidence="1">
    <location>
        <begin position="934"/>
        <end position="955"/>
    </location>
</feature>
<feature type="compositionally biased region" description="Polar residues" evidence="1">
    <location>
        <begin position="617"/>
        <end position="629"/>
    </location>
</feature>
<evidence type="ECO:0000313" key="4">
    <source>
        <dbReference type="EMBL" id="CAL1532026.1"/>
    </source>
</evidence>
<keyword evidence="2" id="KW-0732">Signal</keyword>
<dbReference type="InterPro" id="IPR004302">
    <property type="entry name" value="Cellulose/chitin-bd_N"/>
</dbReference>
<evidence type="ECO:0000313" key="5">
    <source>
        <dbReference type="Proteomes" id="UP001497497"/>
    </source>
</evidence>
<accession>A0AAV2HDT3</accession>
<feature type="domain" description="Chitin-binding type-4" evidence="3">
    <location>
        <begin position="22"/>
        <end position="210"/>
    </location>
</feature>
<feature type="compositionally biased region" description="Basic and acidic residues" evidence="1">
    <location>
        <begin position="740"/>
        <end position="756"/>
    </location>
</feature>
<feature type="region of interest" description="Disordered" evidence="1">
    <location>
        <begin position="831"/>
        <end position="855"/>
    </location>
</feature>
<feature type="compositionally biased region" description="Basic and acidic residues" evidence="1">
    <location>
        <begin position="544"/>
        <end position="555"/>
    </location>
</feature>
<feature type="compositionally biased region" description="Basic and acidic residues" evidence="1">
    <location>
        <begin position="794"/>
        <end position="805"/>
    </location>
</feature>
<evidence type="ECO:0000259" key="3">
    <source>
        <dbReference type="Pfam" id="PF03067"/>
    </source>
</evidence>
<proteinExistence type="predicted"/>
<feature type="region of interest" description="Disordered" evidence="1">
    <location>
        <begin position="1041"/>
        <end position="1108"/>
    </location>
</feature>
<dbReference type="Pfam" id="PF03067">
    <property type="entry name" value="LPMO_10"/>
    <property type="match status" value="1"/>
</dbReference>
<feature type="compositionally biased region" description="Polar residues" evidence="1">
    <location>
        <begin position="532"/>
        <end position="542"/>
    </location>
</feature>
<protein>
    <recommendedName>
        <fullName evidence="3">Chitin-binding type-4 domain-containing protein</fullName>
    </recommendedName>
</protein>
<dbReference type="Proteomes" id="UP001497497">
    <property type="component" value="Unassembled WGS sequence"/>
</dbReference>
<sequence length="1323" mass="147527">MYLSPMLLLALLALLPDCTHAHGRLMDPPARNSMWRLGFANPVNYNDNELYCGGRMTQWARNNGKCGVCGDPHHSKREHEAGGKYANGIITREYKQGDVIDVTVHITANHKGFFEFRICPVQDPKVEVTQECLDEHVLEKADGNGTKYFLNDGQSNQFFNVSLRLPDDLSCQQCVIQWKYRTGNTWDKDESGKFCVGCGPQEEFYNCADVTINSKSKAAQKSDGAKNEKPKVTKTDIQIKKEAIVFTNEGPETNTYNKNSKMSDYGKQKAKFVQDSSKYSSLSISARQPSMTKSVIQTEAPLKEEENKFTEINKVNDHSGNTNAGMRSGYLDEQSLVIAKPGQAPPTNPSMVPYKWQSGTSKSSSAEEIRKRFGYSIGTERNNGGYNNGGNRKKADVETVVFVSKEGKAVSNPRNVVSRQQDVIRVKDQSNGVEQPVAGQTEPRDANQQRVTLDLNEITRGLAPSQSAPEEMNFLKRWKMLRLRQLAAQQALNMSSGRVTTTAGVTQDSRMQQLRKNLQNMRENGRNRQESRSPFTPPTTYRVTELKQEENETRPETVQTSKFSPISFSKPSTLSSGLQKYLKKRLPSWLVTALRIKESATREQESANDAASKELPVSSTAASTVQAKVNSERKISPSSSSAQNVHRDANRSGKKTSQNNSKRASLKQDGNRKLERTLKSGEGYEASTSDDETKRYGSQRSHANKGHSTHDAIRPLNKQTRRLNSERSENSPSVQVTGDNDEKTTNEEEVNKNGKDDAESLVRYIITTLLAKRSREQNNGGNQAEEEEQSEDGILSKKDNSDHVLTHSSSHYPTQTPWFVPAVPEAMPNTGSYGSGLLSHTSDRHGYNAESSNSVRVDSKPYNGLILGTDYGYNQGYPSTARAHNGQAGRWESHSAHENHAAMNAYRASLRAFEDSQVQHDHQARPHSSGFAYPNNNNNYVSTFASGRQQQNGWDSSEDVGTENEFVQDPNHVWAMRAQKRQEYYQQQPQPQQESSQLVCEGLVTLGGGMDKWCTDNCNANFCPSTICVCKKQVLVSSHPFSSSYSTLNSRTPSVASWGSPRPVSDSRHVVRNSQSPYYAPASQSYVTSGQGTQRVDRRPQRKQSQRTPYLYPLLTTAFLDPVPTAPTFAAYSARSVRGSSQFMPRHMPGTRVGGSRQPQLYAQPESYMSKAVSPRTQSGQFYPQSQNMIGHRSVYDSNSNTIAESTLPLQMNWISGSKHASNDDYDVTSGRRSPSLNAARGAYLPLNLRDEVTDANLRIQEQNYINNQYTVPSGTDEMTDEQPARLNCRAVGAYRGLDHFDEWCETTCYTSMCPLLMCECDS</sequence>
<feature type="signal peptide" evidence="2">
    <location>
        <begin position="1"/>
        <end position="21"/>
    </location>
</feature>
<feature type="compositionally biased region" description="Low complexity" evidence="1">
    <location>
        <begin position="560"/>
        <end position="573"/>
    </location>
</feature>
<feature type="region of interest" description="Disordered" evidence="1">
    <location>
        <begin position="600"/>
        <end position="756"/>
    </location>
</feature>
<feature type="compositionally biased region" description="Polar residues" evidence="1">
    <location>
        <begin position="806"/>
        <end position="817"/>
    </location>
</feature>
<feature type="compositionally biased region" description="Polar residues" evidence="1">
    <location>
        <begin position="1072"/>
        <end position="1094"/>
    </location>
</feature>
<comment type="caution">
    <text evidence="4">The sequence shown here is derived from an EMBL/GenBank/DDBJ whole genome shotgun (WGS) entry which is preliminary data.</text>
</comment>
<gene>
    <name evidence="4" type="ORF">GSLYS_00006105001</name>
</gene>
<organism evidence="4 5">
    <name type="scientific">Lymnaea stagnalis</name>
    <name type="common">Great pond snail</name>
    <name type="synonym">Helix stagnalis</name>
    <dbReference type="NCBI Taxonomy" id="6523"/>
    <lineage>
        <taxon>Eukaryota</taxon>
        <taxon>Metazoa</taxon>
        <taxon>Spiralia</taxon>
        <taxon>Lophotrochozoa</taxon>
        <taxon>Mollusca</taxon>
        <taxon>Gastropoda</taxon>
        <taxon>Heterobranchia</taxon>
        <taxon>Euthyneura</taxon>
        <taxon>Panpulmonata</taxon>
        <taxon>Hygrophila</taxon>
        <taxon>Lymnaeoidea</taxon>
        <taxon>Lymnaeidae</taxon>
        <taxon>Lymnaea</taxon>
    </lineage>
</organism>
<feature type="compositionally biased region" description="Basic and acidic residues" evidence="1">
    <location>
        <begin position="669"/>
        <end position="679"/>
    </location>
</feature>
<feature type="chain" id="PRO_5043864325" description="Chitin-binding type-4 domain-containing protein" evidence="2">
    <location>
        <begin position="22"/>
        <end position="1323"/>
    </location>
</feature>
<feature type="region of interest" description="Disordered" evidence="1">
    <location>
        <begin position="773"/>
        <end position="817"/>
    </location>
</feature>
<feature type="region of interest" description="Disordered" evidence="1">
    <location>
        <begin position="521"/>
        <end position="574"/>
    </location>
</feature>
<name>A0AAV2HDT3_LYMST</name>
<dbReference type="EMBL" id="CAXITT010000103">
    <property type="protein sequence ID" value="CAL1532026.1"/>
    <property type="molecule type" value="Genomic_DNA"/>
</dbReference>